<protein>
    <submittedName>
        <fullName evidence="2">Protein outspread</fullName>
    </submittedName>
</protein>
<evidence type="ECO:0000256" key="1">
    <source>
        <dbReference type="SAM" id="MobiDB-lite"/>
    </source>
</evidence>
<feature type="region of interest" description="Disordered" evidence="1">
    <location>
        <begin position="1"/>
        <end position="51"/>
    </location>
</feature>
<feature type="compositionally biased region" description="Polar residues" evidence="1">
    <location>
        <begin position="252"/>
        <end position="263"/>
    </location>
</feature>
<accession>A0A310SWZ3</accession>
<feature type="region of interest" description="Disordered" evidence="1">
    <location>
        <begin position="247"/>
        <end position="274"/>
    </location>
</feature>
<evidence type="ECO:0000313" key="2">
    <source>
        <dbReference type="EMBL" id="OAD62783.1"/>
    </source>
</evidence>
<feature type="region of interest" description="Disordered" evidence="1">
    <location>
        <begin position="296"/>
        <end position="325"/>
    </location>
</feature>
<dbReference type="EMBL" id="KQ759817">
    <property type="protein sequence ID" value="OAD62783.1"/>
    <property type="molecule type" value="Genomic_DNA"/>
</dbReference>
<organism evidence="2 3">
    <name type="scientific">Eufriesea mexicana</name>
    <dbReference type="NCBI Taxonomy" id="516756"/>
    <lineage>
        <taxon>Eukaryota</taxon>
        <taxon>Metazoa</taxon>
        <taxon>Ecdysozoa</taxon>
        <taxon>Arthropoda</taxon>
        <taxon>Hexapoda</taxon>
        <taxon>Insecta</taxon>
        <taxon>Pterygota</taxon>
        <taxon>Neoptera</taxon>
        <taxon>Endopterygota</taxon>
        <taxon>Hymenoptera</taxon>
        <taxon>Apocrita</taxon>
        <taxon>Aculeata</taxon>
        <taxon>Apoidea</taxon>
        <taxon>Anthophila</taxon>
        <taxon>Apidae</taxon>
        <taxon>Eufriesea</taxon>
    </lineage>
</organism>
<keyword evidence="3" id="KW-1185">Reference proteome</keyword>
<reference evidence="2 3" key="1">
    <citation type="submission" date="2015-07" db="EMBL/GenBank/DDBJ databases">
        <title>The genome of Eufriesea mexicana.</title>
        <authorList>
            <person name="Pan H."/>
            <person name="Kapheim K."/>
        </authorList>
    </citation>
    <scope>NUCLEOTIDE SEQUENCE [LARGE SCALE GENOMIC DNA]</scope>
    <source>
        <strain evidence="2">0111107269</strain>
        <tissue evidence="2">Whole body</tissue>
    </source>
</reference>
<dbReference type="Proteomes" id="UP000250275">
    <property type="component" value="Unassembled WGS sequence"/>
</dbReference>
<evidence type="ECO:0000313" key="3">
    <source>
        <dbReference type="Proteomes" id="UP000250275"/>
    </source>
</evidence>
<name>A0A310SWZ3_9HYME</name>
<proteinExistence type="predicted"/>
<sequence>MASGGLLKTQRPVDGNESVEGKVRRVSLDPRARKVNSSSWEQPSEKDVNSQARWQHSSPILNLSRISWLSELAIALTRAMSLTPVERGTKMEKQDGGEGMFTATRNMSKCGYLFVAPGWDFSNPLNRTKLYLVIKFLKQAELACSLLWSQQCRSYELSQYQVRWENLLAWYRLPRIAVWKTIPITRSHHVEVATHRDPTCALVAQPTGAIRIKAYATHSRVQDNSDLSTLPIGPCPPCHRRPRHGLLDDLRQPTNQWNTQKQSEGPMRGLTRGRQARSCNDSDCRAHPPVVCTDWHPGRLRSADPRVAPDASPARGPPKISMHDEIDSGRNECRRRVVRMTYEAWS</sequence>
<feature type="compositionally biased region" description="Basic and acidic residues" evidence="1">
    <location>
        <begin position="19"/>
        <end position="32"/>
    </location>
</feature>
<gene>
    <name evidence="2" type="ORF">WN48_07240</name>
</gene>
<dbReference type="AlphaFoldDB" id="A0A310SWZ3"/>